<dbReference type="PANTHER" id="PTHR19328:SF13">
    <property type="entry name" value="HIPL1 PROTEIN"/>
    <property type="match status" value="1"/>
</dbReference>
<feature type="region of interest" description="Disordered" evidence="1">
    <location>
        <begin position="1"/>
        <end position="72"/>
    </location>
</feature>
<proteinExistence type="predicted"/>
<dbReference type="STRING" id="683228.GA0070617_1673"/>
<feature type="domain" description="Glucose/Sorbosone dehydrogenase" evidence="2">
    <location>
        <begin position="132"/>
        <end position="427"/>
    </location>
</feature>
<dbReference type="InterPro" id="IPR011041">
    <property type="entry name" value="Quinoprot_gluc/sorb_DH_b-prop"/>
</dbReference>
<dbReference type="PANTHER" id="PTHR19328">
    <property type="entry name" value="HEDGEHOG-INTERACTING PROTEIN"/>
    <property type="match status" value="1"/>
</dbReference>
<feature type="region of interest" description="Disordered" evidence="1">
    <location>
        <begin position="275"/>
        <end position="296"/>
    </location>
</feature>
<organism evidence="3 4">
    <name type="scientific">Micromonospora yangpuensis</name>
    <dbReference type="NCBI Taxonomy" id="683228"/>
    <lineage>
        <taxon>Bacteria</taxon>
        <taxon>Bacillati</taxon>
        <taxon>Actinomycetota</taxon>
        <taxon>Actinomycetes</taxon>
        <taxon>Micromonosporales</taxon>
        <taxon>Micromonosporaceae</taxon>
        <taxon>Micromonospora</taxon>
    </lineage>
</organism>
<name>A0A1C6UB09_9ACTN</name>
<feature type="compositionally biased region" description="Pro residues" evidence="1">
    <location>
        <begin position="98"/>
        <end position="107"/>
    </location>
</feature>
<dbReference type="InterPro" id="IPR012938">
    <property type="entry name" value="Glc/Sorbosone_DH"/>
</dbReference>
<dbReference type="AlphaFoldDB" id="A0A1C6UB09"/>
<dbReference type="Gene3D" id="2.120.10.30">
    <property type="entry name" value="TolB, C-terminal domain"/>
    <property type="match status" value="1"/>
</dbReference>
<evidence type="ECO:0000313" key="3">
    <source>
        <dbReference type="EMBL" id="SCL51059.1"/>
    </source>
</evidence>
<reference evidence="3 4" key="1">
    <citation type="submission" date="2016-06" db="EMBL/GenBank/DDBJ databases">
        <authorList>
            <person name="Kjaerup R.B."/>
            <person name="Dalgaard T.S."/>
            <person name="Juul-Madsen H.R."/>
        </authorList>
    </citation>
    <scope>NUCLEOTIDE SEQUENCE [LARGE SCALE GENOMIC DNA]</scope>
    <source>
        <strain evidence="3 4">DSM 45577</strain>
    </source>
</reference>
<accession>A0A1C6UB09</accession>
<keyword evidence="4" id="KW-1185">Reference proteome</keyword>
<feature type="region of interest" description="Disordered" evidence="1">
    <location>
        <begin position="94"/>
        <end position="120"/>
    </location>
</feature>
<dbReference type="Pfam" id="PF07995">
    <property type="entry name" value="GSDH"/>
    <property type="match status" value="1"/>
</dbReference>
<evidence type="ECO:0000259" key="2">
    <source>
        <dbReference type="Pfam" id="PF07995"/>
    </source>
</evidence>
<feature type="compositionally biased region" description="Basic residues" evidence="1">
    <location>
        <begin position="1"/>
        <end position="17"/>
    </location>
</feature>
<sequence>MSVRSPYHRTGRPHPTRTGRSDATPTQAGPLDVRPEQAGPIDPTPARQTGPIDPTPARRAGRVDATPPGRTGRVRAAAVVACAALVLAGCSFGEPEPDPAGEPPTFPTPSASPGRSEAEQQVVATVLAEGLRVPWAVGFLPDGAALVTERDSGRILQVGPDSGPDGLAVSVVQTIADVAAGGEGGLLGIAVSPEFAQDRTVFVYYTTARDNRIARLELGGRPTPILTGIPKAGVHNGGGLGFGPDGQLYATTGDAGDRAQAQDPKKLGGKILRITRDGKPAPGNPEPDSPVWSQGHRNVQGFGWDPEDRMYAVEFGQGTWDELNRITKGGNYGWPRVEGRAGDDRYTDPLVQWPPGQASCAGLAVAERVLATACLRGERLWLVELTSTGTVLGQPRELLTGRYGRLRAAAVAPDGSIWVTTSNHDGRGDPVPEDDRILRLVFADGGAGRS</sequence>
<dbReference type="Proteomes" id="UP000198937">
    <property type="component" value="Unassembled WGS sequence"/>
</dbReference>
<protein>
    <submittedName>
        <fullName evidence="3">Glucose/arabinose dehydrogenase, beta-propeller fold</fullName>
    </submittedName>
</protein>
<dbReference type="EMBL" id="FMIA01000002">
    <property type="protein sequence ID" value="SCL51059.1"/>
    <property type="molecule type" value="Genomic_DNA"/>
</dbReference>
<dbReference type="InterPro" id="IPR011042">
    <property type="entry name" value="6-blade_b-propeller_TolB-like"/>
</dbReference>
<evidence type="ECO:0000256" key="1">
    <source>
        <dbReference type="SAM" id="MobiDB-lite"/>
    </source>
</evidence>
<evidence type="ECO:0000313" key="4">
    <source>
        <dbReference type="Proteomes" id="UP000198937"/>
    </source>
</evidence>
<gene>
    <name evidence="3" type="ORF">GA0070617_1673</name>
</gene>
<dbReference type="SUPFAM" id="SSF50952">
    <property type="entry name" value="Soluble quinoprotein glucose dehydrogenase"/>
    <property type="match status" value="1"/>
</dbReference>